<dbReference type="PANTHER" id="PTHR43289">
    <property type="entry name" value="MITOGEN-ACTIVATED PROTEIN KINASE KINASE KINASE 20-RELATED"/>
    <property type="match status" value="1"/>
</dbReference>
<dbReference type="PROSITE" id="PS00107">
    <property type="entry name" value="PROTEIN_KINASE_ATP"/>
    <property type="match status" value="1"/>
</dbReference>
<dbReference type="Gene3D" id="1.25.40.10">
    <property type="entry name" value="Tetratricopeptide repeat domain"/>
    <property type="match status" value="1"/>
</dbReference>
<dbReference type="InterPro" id="IPR011009">
    <property type="entry name" value="Kinase-like_dom_sf"/>
</dbReference>
<keyword evidence="4 5" id="KW-0067">ATP-binding</keyword>
<dbReference type="Proteomes" id="UP000178606">
    <property type="component" value="Unassembled WGS sequence"/>
</dbReference>
<dbReference type="InterPro" id="IPR017441">
    <property type="entry name" value="Protein_kinase_ATP_BS"/>
</dbReference>
<evidence type="ECO:0000256" key="3">
    <source>
        <dbReference type="ARBA" id="ARBA00022777"/>
    </source>
</evidence>
<keyword evidence="2 5" id="KW-0547">Nucleotide-binding</keyword>
<evidence type="ECO:0000259" key="6">
    <source>
        <dbReference type="PROSITE" id="PS50011"/>
    </source>
</evidence>
<dbReference type="EMBL" id="MFKF01000332">
    <property type="protein sequence ID" value="OGG46225.1"/>
    <property type="molecule type" value="Genomic_DNA"/>
</dbReference>
<name>A0A1F6CAK1_HANXR</name>
<evidence type="ECO:0000256" key="5">
    <source>
        <dbReference type="PROSITE-ProRule" id="PRU10141"/>
    </source>
</evidence>
<evidence type="ECO:0000313" key="7">
    <source>
        <dbReference type="EMBL" id="OGG46225.1"/>
    </source>
</evidence>
<evidence type="ECO:0000256" key="4">
    <source>
        <dbReference type="ARBA" id="ARBA00022840"/>
    </source>
</evidence>
<evidence type="ECO:0000256" key="1">
    <source>
        <dbReference type="ARBA" id="ARBA00022679"/>
    </source>
</evidence>
<comment type="caution">
    <text evidence="7">The sequence shown here is derived from an EMBL/GenBank/DDBJ whole genome shotgun (WGS) entry which is preliminary data.</text>
</comment>
<dbReference type="InterPro" id="IPR011990">
    <property type="entry name" value="TPR-like_helical_dom_sf"/>
</dbReference>
<dbReference type="Gene3D" id="1.10.510.10">
    <property type="entry name" value="Transferase(Phosphotransferase) domain 1"/>
    <property type="match status" value="1"/>
</dbReference>
<dbReference type="SUPFAM" id="SSF48452">
    <property type="entry name" value="TPR-like"/>
    <property type="match status" value="1"/>
</dbReference>
<dbReference type="Gene3D" id="3.30.200.20">
    <property type="entry name" value="Phosphorylase Kinase, domain 1"/>
    <property type="match status" value="1"/>
</dbReference>
<keyword evidence="1" id="KW-0808">Transferase</keyword>
<dbReference type="AlphaFoldDB" id="A0A1F6CAK1"/>
<gene>
    <name evidence="7" type="ORF">A3F84_08820</name>
</gene>
<accession>A0A1F6CAK1</accession>
<dbReference type="SMART" id="SM00028">
    <property type="entry name" value="TPR"/>
    <property type="match status" value="3"/>
</dbReference>
<sequence length="508" mass="56160">MPSTSYPAVDEEALLGQLLVKHGLITHDQLVEALRVMGARRAAKLGDVLIELGYVQPVQQARRPAFDDLPCPFGKFELREHLGRGGMGRVYRAWQNDLRRTVAVKLVEVSRGESTRGLTDRERLDLLTEARAAGRLAHPNIVQVYEVGRIDGEDYISLEYVDGVSLSEYLAFVWLTPAYGRRFVRRRMRSLLMHLSELGAALEYAHSVGVMHRDIKPANILARFDDAVVEEQAPPEIKRLKLADFGLAIDLDQESVVGEERQIIGTPGYMSPEQARGKGSRWMPASDIFSLGVVAYELLTGVSPFMRETNDASLAAVREEMPKPPSKRNPDLDSRIDAIVLGCLGKDPWDRFPRASSLVEAIVAYLQGEPAAAQAPRRIARRSAGDDDAGVFAHRARARRESGDLGGALSDYTRVLDARPDDVEARVGRGLVLFALGDALGAVEDWTRAVDLDADAPDPYVYRALALRSLHCDAEAAVDYESALIVAPSDWARRKSVAKAMEKLKCRR</sequence>
<feature type="binding site" evidence="5">
    <location>
        <position position="105"/>
    </location>
    <ligand>
        <name>ATP</name>
        <dbReference type="ChEBI" id="CHEBI:30616"/>
    </ligand>
</feature>
<keyword evidence="3" id="KW-0418">Kinase</keyword>
<protein>
    <recommendedName>
        <fullName evidence="6">Protein kinase domain-containing protein</fullName>
    </recommendedName>
</protein>
<feature type="domain" description="Protein kinase" evidence="6">
    <location>
        <begin position="76"/>
        <end position="366"/>
    </location>
</feature>
<dbReference type="SUPFAM" id="SSF56112">
    <property type="entry name" value="Protein kinase-like (PK-like)"/>
    <property type="match status" value="1"/>
</dbReference>
<evidence type="ECO:0000313" key="8">
    <source>
        <dbReference type="Proteomes" id="UP000178606"/>
    </source>
</evidence>
<dbReference type="InterPro" id="IPR019734">
    <property type="entry name" value="TPR_rpt"/>
</dbReference>
<dbReference type="InterPro" id="IPR037257">
    <property type="entry name" value="T2SS_E_N_sf"/>
</dbReference>
<reference evidence="7 8" key="1">
    <citation type="journal article" date="2016" name="Nat. Commun.">
        <title>Thousands of microbial genomes shed light on interconnected biogeochemical processes in an aquifer system.</title>
        <authorList>
            <person name="Anantharaman K."/>
            <person name="Brown C.T."/>
            <person name="Hug L.A."/>
            <person name="Sharon I."/>
            <person name="Castelle C.J."/>
            <person name="Probst A.J."/>
            <person name="Thomas B.C."/>
            <person name="Singh A."/>
            <person name="Wilkins M.J."/>
            <person name="Karaoz U."/>
            <person name="Brodie E.L."/>
            <person name="Williams K.H."/>
            <person name="Hubbard S.S."/>
            <person name="Banfield J.F."/>
        </authorList>
    </citation>
    <scope>NUCLEOTIDE SEQUENCE [LARGE SCALE GENOMIC DNA]</scope>
    <source>
        <strain evidence="8">RIFCSPLOWO2_12_FULL_64_10</strain>
    </source>
</reference>
<dbReference type="GO" id="GO:0004674">
    <property type="term" value="F:protein serine/threonine kinase activity"/>
    <property type="evidence" value="ECO:0007669"/>
    <property type="project" value="TreeGrafter"/>
</dbReference>
<dbReference type="Pfam" id="PF00069">
    <property type="entry name" value="Pkinase"/>
    <property type="match status" value="1"/>
</dbReference>
<dbReference type="InterPro" id="IPR000719">
    <property type="entry name" value="Prot_kinase_dom"/>
</dbReference>
<proteinExistence type="predicted"/>
<organism evidence="7 8">
    <name type="scientific">Handelsmanbacteria sp. (strain RIFCSPLOWO2_12_FULL_64_10)</name>
    <dbReference type="NCBI Taxonomy" id="1817868"/>
    <lineage>
        <taxon>Bacteria</taxon>
        <taxon>Candidatus Handelsmaniibacteriota</taxon>
    </lineage>
</organism>
<dbReference type="PANTHER" id="PTHR43289:SF6">
    <property type="entry name" value="SERINE_THREONINE-PROTEIN KINASE NEKL-3"/>
    <property type="match status" value="1"/>
</dbReference>
<dbReference type="SUPFAM" id="SSF160246">
    <property type="entry name" value="EspE N-terminal domain-like"/>
    <property type="match status" value="1"/>
</dbReference>
<dbReference type="SMART" id="SM00220">
    <property type="entry name" value="S_TKc"/>
    <property type="match status" value="1"/>
</dbReference>
<evidence type="ECO:0000256" key="2">
    <source>
        <dbReference type="ARBA" id="ARBA00022741"/>
    </source>
</evidence>
<dbReference type="CDD" id="cd14014">
    <property type="entry name" value="STKc_PknB_like"/>
    <property type="match status" value="1"/>
</dbReference>
<dbReference type="GO" id="GO:0005524">
    <property type="term" value="F:ATP binding"/>
    <property type="evidence" value="ECO:0007669"/>
    <property type="project" value="UniProtKB-UniRule"/>
</dbReference>
<dbReference type="PROSITE" id="PS50011">
    <property type="entry name" value="PROTEIN_KINASE_DOM"/>
    <property type="match status" value="1"/>
</dbReference>